<keyword evidence="7" id="KW-1185">Reference proteome</keyword>
<dbReference type="Gene3D" id="2.60.120.260">
    <property type="entry name" value="Galactose-binding domain-like"/>
    <property type="match status" value="1"/>
</dbReference>
<keyword evidence="4" id="KW-0732">Signal</keyword>
<evidence type="ECO:0000256" key="2">
    <source>
        <dbReference type="ARBA" id="ARBA00022801"/>
    </source>
</evidence>
<proteinExistence type="predicted"/>
<feature type="region of interest" description="Disordered" evidence="3">
    <location>
        <begin position="21"/>
        <end position="56"/>
    </location>
</feature>
<evidence type="ECO:0000256" key="1">
    <source>
        <dbReference type="ARBA" id="ARBA00022670"/>
    </source>
</evidence>
<comment type="caution">
    <text evidence="6">The sequence shown here is derived from an EMBL/GenBank/DDBJ whole genome shotgun (WGS) entry which is preliminary data.</text>
</comment>
<evidence type="ECO:0000256" key="4">
    <source>
        <dbReference type="SAM" id="SignalP"/>
    </source>
</evidence>
<keyword evidence="1" id="KW-0645">Protease</keyword>
<feature type="domain" description="P/Homo B" evidence="5">
    <location>
        <begin position="49"/>
        <end position="240"/>
    </location>
</feature>
<dbReference type="AlphaFoldDB" id="A0A9X3YMS2"/>
<dbReference type="Proteomes" id="UP001139971">
    <property type="component" value="Unassembled WGS sequence"/>
</dbReference>
<accession>A0A9X3YMS2</accession>
<evidence type="ECO:0000256" key="3">
    <source>
        <dbReference type="SAM" id="MobiDB-lite"/>
    </source>
</evidence>
<feature type="chain" id="PRO_5040925264" description="P/Homo B domain-containing protein" evidence="4">
    <location>
        <begin position="21"/>
        <end position="651"/>
    </location>
</feature>
<dbReference type="GO" id="GO:0004252">
    <property type="term" value="F:serine-type endopeptidase activity"/>
    <property type="evidence" value="ECO:0007669"/>
    <property type="project" value="InterPro"/>
</dbReference>
<gene>
    <name evidence="6" type="ORF">OD750_018560</name>
</gene>
<evidence type="ECO:0000313" key="6">
    <source>
        <dbReference type="EMBL" id="MDC8014552.1"/>
    </source>
</evidence>
<dbReference type="GO" id="GO:0006508">
    <property type="term" value="P:proteolysis"/>
    <property type="evidence" value="ECO:0007669"/>
    <property type="project" value="UniProtKB-KW"/>
</dbReference>
<evidence type="ECO:0000259" key="5">
    <source>
        <dbReference type="PROSITE" id="PS51829"/>
    </source>
</evidence>
<dbReference type="InterPro" id="IPR008979">
    <property type="entry name" value="Galactose-bd-like_sf"/>
</dbReference>
<organism evidence="6 7">
    <name type="scientific">Tahibacter soli</name>
    <dbReference type="NCBI Taxonomy" id="2983605"/>
    <lineage>
        <taxon>Bacteria</taxon>
        <taxon>Pseudomonadati</taxon>
        <taxon>Pseudomonadota</taxon>
        <taxon>Gammaproteobacteria</taxon>
        <taxon>Lysobacterales</taxon>
        <taxon>Rhodanobacteraceae</taxon>
        <taxon>Tahibacter</taxon>
    </lineage>
</organism>
<dbReference type="RefSeq" id="WP_263542231.1">
    <property type="nucleotide sequence ID" value="NZ_JAOVZO020000018.1"/>
</dbReference>
<name>A0A9X3YMS2_9GAMM</name>
<protein>
    <recommendedName>
        <fullName evidence="5">P/Homo B domain-containing protein</fullName>
    </recommendedName>
</protein>
<feature type="signal peptide" evidence="4">
    <location>
        <begin position="1"/>
        <end position="20"/>
    </location>
</feature>
<dbReference type="InterPro" id="IPR002884">
    <property type="entry name" value="P_dom"/>
</dbReference>
<sequence>MRTMIFFAAVTFLAASTAQAAKPVTEADPATPSVAAWRTSQHPTTPHRAAPGPQGGPVSFSNATAITITDCPNPCPASGQAASLYPSPIVVSGVTGVVQRVSVTINGFSHAFPADTDFLLVSPSGRKSVLMSDFGAGSPGVSNIDVTMDDYAARPIPSTVTGNTGVPFVTGSYRPANSGTTDLFPAPAPASPYTYTLSAFNGDAPNGTWNLYIIDDANLDGGSISGGWTITFDDRPTPPAAGDILISEFRTRGAGTTPPGSDGSADEFIEIYNNTDASITIIDAIPGADPTSPTGAGWRFAGAQGATETTFLVLPQTLSTAGPIALPPRGYFLVSTQPTTPSPAGNTYSLATYPTGTGITASGSANVSVNPASATVGFFPDDVGIAVFSTAAAVTANRLDSVGYSSVTNADYKEGTGLSPAAGIVTAGQHSWIRKPSGNRLQDTGDNAADFQLVSTTGATIDGVASTLGAPGPQRGPTMTAYTTTSAPIVHTGDFAMAIIDPLQPSTSAPNQVRDPTPVTNGNLGTLKIRRMFTNNTGLPVVALRYRVSKIPTLTGGAASPQGDYRVLNSPTQTITLTDTTSVTGQALTVQTPAAQADGGGLNTSLAEGVVTTTAPLANGASTVVEFNLGVMVEGSPRFHVAVEALTVPPQ</sequence>
<reference evidence="6" key="1">
    <citation type="submission" date="2023-02" db="EMBL/GenBank/DDBJ databases">
        <title>Tahibacter soli sp. nov. isolated from soil.</title>
        <authorList>
            <person name="Baek J.H."/>
            <person name="Lee J.K."/>
            <person name="Choi D.G."/>
            <person name="Jeon C.O."/>
        </authorList>
    </citation>
    <scope>NUCLEOTIDE SEQUENCE</scope>
    <source>
        <strain evidence="6">BL</strain>
    </source>
</reference>
<keyword evidence="2" id="KW-0378">Hydrolase</keyword>
<dbReference type="PROSITE" id="PS51829">
    <property type="entry name" value="P_HOMO_B"/>
    <property type="match status" value="1"/>
</dbReference>
<evidence type="ECO:0000313" key="7">
    <source>
        <dbReference type="Proteomes" id="UP001139971"/>
    </source>
</evidence>
<dbReference type="SUPFAM" id="SSF49785">
    <property type="entry name" value="Galactose-binding domain-like"/>
    <property type="match status" value="1"/>
</dbReference>
<dbReference type="EMBL" id="JAOVZO020000018">
    <property type="protein sequence ID" value="MDC8014552.1"/>
    <property type="molecule type" value="Genomic_DNA"/>
</dbReference>